<evidence type="ECO:0000313" key="5">
    <source>
        <dbReference type="EMBL" id="EOR70604.1"/>
    </source>
</evidence>
<comment type="pathway">
    <text evidence="3">Amino-sugar metabolism; N-acetylmuramate degradation.</text>
</comment>
<dbReference type="Gene3D" id="3.40.50.10490">
    <property type="entry name" value="Glucose-6-phosphate isomerase like protein, domain 1"/>
    <property type="match status" value="1"/>
</dbReference>
<comment type="subunit">
    <text evidence="3">Homodimer.</text>
</comment>
<dbReference type="PROSITE" id="PS01272">
    <property type="entry name" value="GCKR"/>
    <property type="match status" value="1"/>
</dbReference>
<dbReference type="GO" id="GO:0097367">
    <property type="term" value="F:carbohydrate derivative binding"/>
    <property type="evidence" value="ECO:0007669"/>
    <property type="project" value="InterPro"/>
</dbReference>
<dbReference type="EMBL" id="AOSG01000066">
    <property type="protein sequence ID" value="EOR70604.1"/>
    <property type="molecule type" value="Genomic_DNA"/>
</dbReference>
<comment type="caution">
    <text evidence="5">The sequence shown here is derived from an EMBL/GenBank/DDBJ whole genome shotgun (WGS) entry which is preliminary data.</text>
</comment>
<reference evidence="5 6" key="1">
    <citation type="journal article" date="2013" name="Genome Announc.">
        <title>Draft Genome Sequence of the Lignocellulose Decomposer Thermobifida fusca Strain TM51.</title>
        <authorList>
            <person name="Toth A."/>
            <person name="Barna T."/>
            <person name="Nagy I."/>
            <person name="Horvath B."/>
            <person name="Nagy I."/>
            <person name="Tancsics A."/>
            <person name="Kriszt B."/>
            <person name="Baka E."/>
            <person name="Fekete C."/>
            <person name="Kukolya J."/>
        </authorList>
    </citation>
    <scope>NUCLEOTIDE SEQUENCE [LARGE SCALE GENOMIC DNA]</scope>
    <source>
        <strain evidence="5 6">TM51</strain>
    </source>
</reference>
<dbReference type="PANTHER" id="PTHR10088">
    <property type="entry name" value="GLUCOKINASE REGULATORY PROTEIN"/>
    <property type="match status" value="1"/>
</dbReference>
<dbReference type="NCBIfam" id="TIGR00274">
    <property type="entry name" value="N-acetylmuramic acid 6-phosphate etherase"/>
    <property type="match status" value="1"/>
</dbReference>
<dbReference type="Gene3D" id="1.10.8.1080">
    <property type="match status" value="1"/>
</dbReference>
<feature type="active site" description="Proton donor" evidence="3">
    <location>
        <position position="88"/>
    </location>
</feature>
<dbReference type="GO" id="GO:0016803">
    <property type="term" value="F:ether hydrolase activity"/>
    <property type="evidence" value="ECO:0007669"/>
    <property type="project" value="TreeGrafter"/>
</dbReference>
<dbReference type="RefSeq" id="WP_011292747.1">
    <property type="nucleotide sequence ID" value="NZ_AOSG01000066.1"/>
</dbReference>
<name>A0A9P2T9X3_THEFU</name>
<dbReference type="HAMAP" id="MF_00068">
    <property type="entry name" value="MurQ"/>
    <property type="match status" value="1"/>
</dbReference>
<protein>
    <recommendedName>
        <fullName evidence="3">N-acetylmuramic acid 6-phosphate etherase</fullName>
        <shortName evidence="3">MurNAc-6-P etherase</shortName>
        <ecNumber evidence="3">4.2.1.126</ecNumber>
    </recommendedName>
    <alternativeName>
        <fullName evidence="3">N-acetylmuramic acid 6-phosphate hydrolase</fullName>
    </alternativeName>
    <alternativeName>
        <fullName evidence="3">N-acetylmuramic acid 6-phosphate lyase</fullName>
    </alternativeName>
</protein>
<evidence type="ECO:0000313" key="6">
    <source>
        <dbReference type="Proteomes" id="UP000014184"/>
    </source>
</evidence>
<dbReference type="PROSITE" id="PS51464">
    <property type="entry name" value="SIS"/>
    <property type="match status" value="1"/>
</dbReference>
<feature type="domain" description="SIS" evidence="4">
    <location>
        <begin position="60"/>
        <end position="221"/>
    </location>
</feature>
<dbReference type="NCBIfam" id="NF003915">
    <property type="entry name" value="PRK05441.1"/>
    <property type="match status" value="1"/>
</dbReference>
<evidence type="ECO:0000256" key="1">
    <source>
        <dbReference type="ARBA" id="ARBA00023239"/>
    </source>
</evidence>
<dbReference type="InterPro" id="IPR005488">
    <property type="entry name" value="Etherase_MurQ"/>
</dbReference>
<sequence>MHTAPVEIVRAPTEARNSSTKDIDLLPTADILRLINAEDATVPRAVAEVLPELAKAVDLGVSVLRHGGRIHYFGAGTSGRLATMDAAELPPTFGIARDRVVAHHAGGPSALIHACEGIEDDFSSGRADAATVTSADLAIGLTASGRTPYVAGALDRAREAGARTVLVTADPHSALAADVDVHIGVATGAEVIAGSTRMKAGTAQKLILNAFSTAVMVRLGYTYSNLMVGVVATNAKLRGRMVTILTEATGLSEEDCAEALHRADGDTRIALVCLLTGVDVPTAAHALHAAHGSVRAALRELART</sequence>
<evidence type="ECO:0000256" key="3">
    <source>
        <dbReference type="HAMAP-Rule" id="MF_00068"/>
    </source>
</evidence>
<evidence type="ECO:0000256" key="2">
    <source>
        <dbReference type="ARBA" id="ARBA00023277"/>
    </source>
</evidence>
<dbReference type="InterPro" id="IPR005486">
    <property type="entry name" value="Glucokinase_regulatory_CS"/>
</dbReference>
<dbReference type="GO" id="GO:0046348">
    <property type="term" value="P:amino sugar catabolic process"/>
    <property type="evidence" value="ECO:0007669"/>
    <property type="project" value="InterPro"/>
</dbReference>
<feature type="active site" evidence="3">
    <location>
        <position position="119"/>
    </location>
</feature>
<dbReference type="InterPro" id="IPR009060">
    <property type="entry name" value="UBA-like_sf"/>
</dbReference>
<dbReference type="PANTHER" id="PTHR10088:SF4">
    <property type="entry name" value="GLUCOKINASE REGULATORY PROTEIN"/>
    <property type="match status" value="1"/>
</dbReference>
<gene>
    <name evidence="3 5" type="primary">murQ</name>
    <name evidence="5" type="ORF">TM51_11928</name>
</gene>
<comment type="catalytic activity">
    <reaction evidence="3">
        <text>N-acetyl-D-muramate 6-phosphate + H2O = N-acetyl-D-glucosamine 6-phosphate + (R)-lactate</text>
        <dbReference type="Rhea" id="RHEA:26410"/>
        <dbReference type="ChEBI" id="CHEBI:15377"/>
        <dbReference type="ChEBI" id="CHEBI:16004"/>
        <dbReference type="ChEBI" id="CHEBI:57513"/>
        <dbReference type="ChEBI" id="CHEBI:58722"/>
        <dbReference type="EC" id="4.2.1.126"/>
    </reaction>
</comment>
<accession>A0A9P2T9X3</accession>
<organism evidence="5 6">
    <name type="scientific">Thermobifida fusca TM51</name>
    <dbReference type="NCBI Taxonomy" id="1169414"/>
    <lineage>
        <taxon>Bacteria</taxon>
        <taxon>Bacillati</taxon>
        <taxon>Actinomycetota</taxon>
        <taxon>Actinomycetes</taxon>
        <taxon>Streptosporangiales</taxon>
        <taxon>Nocardiopsidaceae</taxon>
        <taxon>Thermobifida</taxon>
    </lineage>
</organism>
<dbReference type="EC" id="4.2.1.126" evidence="3"/>
<dbReference type="GO" id="GO:0016835">
    <property type="term" value="F:carbon-oxygen lyase activity"/>
    <property type="evidence" value="ECO:0007669"/>
    <property type="project" value="UniProtKB-UniRule"/>
</dbReference>
<dbReference type="GO" id="GO:0009254">
    <property type="term" value="P:peptidoglycan turnover"/>
    <property type="evidence" value="ECO:0007669"/>
    <property type="project" value="TreeGrafter"/>
</dbReference>
<dbReference type="NCBIfam" id="NF009222">
    <property type="entry name" value="PRK12570.1"/>
    <property type="match status" value="1"/>
</dbReference>
<dbReference type="SMR" id="A0A9P2T9X3"/>
<dbReference type="SUPFAM" id="SSF46934">
    <property type="entry name" value="UBA-like"/>
    <property type="match status" value="1"/>
</dbReference>
<comment type="miscellaneous">
    <text evidence="3">A lyase-type mechanism (elimination/hydration) is suggested for the cleavage of the lactyl ether bond of MurNAc 6-phosphate, with the formation of an alpha,beta-unsaturated aldehyde intermediate with (E)-stereochemistry, followed by the syn addition of water to give product.</text>
</comment>
<dbReference type="Proteomes" id="UP000014184">
    <property type="component" value="Unassembled WGS sequence"/>
</dbReference>
<keyword evidence="6" id="KW-1185">Reference proteome</keyword>
<comment type="function">
    <text evidence="3">Specifically catalyzes the cleavage of the D-lactyl ether substituent of MurNAc 6-phosphate, producing GlcNAc 6-phosphate and D-lactate.</text>
</comment>
<keyword evidence="2 3" id="KW-0119">Carbohydrate metabolism</keyword>
<dbReference type="AlphaFoldDB" id="A0A9P2T9X3"/>
<dbReference type="SUPFAM" id="SSF53697">
    <property type="entry name" value="SIS domain"/>
    <property type="match status" value="1"/>
</dbReference>
<dbReference type="InterPro" id="IPR001347">
    <property type="entry name" value="SIS_dom"/>
</dbReference>
<keyword evidence="1 3" id="KW-0456">Lyase</keyword>
<proteinExistence type="inferred from homology"/>
<dbReference type="CDD" id="cd05007">
    <property type="entry name" value="SIS_Etherase"/>
    <property type="match status" value="1"/>
</dbReference>
<dbReference type="Pfam" id="PF22645">
    <property type="entry name" value="GKRP_SIS_N"/>
    <property type="match status" value="1"/>
</dbReference>
<comment type="similarity">
    <text evidence="3">Belongs to the GCKR-like family. MurNAc-6-P etherase subfamily.</text>
</comment>
<dbReference type="InterPro" id="IPR040190">
    <property type="entry name" value="MURQ/GCKR"/>
</dbReference>
<evidence type="ECO:0000259" key="4">
    <source>
        <dbReference type="PROSITE" id="PS51464"/>
    </source>
</evidence>
<dbReference type="InterPro" id="IPR046348">
    <property type="entry name" value="SIS_dom_sf"/>
</dbReference>